<dbReference type="Proteomes" id="UP001642487">
    <property type="component" value="Chromosome 1"/>
</dbReference>
<reference evidence="1 2" key="1">
    <citation type="submission" date="2024-03" db="EMBL/GenBank/DDBJ databases">
        <authorList>
            <person name="Gkanogiannis A."/>
            <person name="Becerra Lopez-Lavalle L."/>
        </authorList>
    </citation>
    <scope>NUCLEOTIDE SEQUENCE [LARGE SCALE GENOMIC DNA]</scope>
</reference>
<gene>
    <name evidence="1" type="ORF">CITCOLO1_LOCUS1280</name>
</gene>
<protein>
    <submittedName>
        <fullName evidence="1">Uncharacterized protein</fullName>
    </submittedName>
</protein>
<evidence type="ECO:0000313" key="2">
    <source>
        <dbReference type="Proteomes" id="UP001642487"/>
    </source>
</evidence>
<accession>A0ABP0XT25</accession>
<dbReference type="EMBL" id="OZ021735">
    <property type="protein sequence ID" value="CAK9309697.1"/>
    <property type="molecule type" value="Genomic_DNA"/>
</dbReference>
<name>A0ABP0XT25_9ROSI</name>
<keyword evidence="2" id="KW-1185">Reference proteome</keyword>
<proteinExistence type="predicted"/>
<evidence type="ECO:0000313" key="1">
    <source>
        <dbReference type="EMBL" id="CAK9309697.1"/>
    </source>
</evidence>
<organism evidence="1 2">
    <name type="scientific">Citrullus colocynthis</name>
    <name type="common">colocynth</name>
    <dbReference type="NCBI Taxonomy" id="252529"/>
    <lineage>
        <taxon>Eukaryota</taxon>
        <taxon>Viridiplantae</taxon>
        <taxon>Streptophyta</taxon>
        <taxon>Embryophyta</taxon>
        <taxon>Tracheophyta</taxon>
        <taxon>Spermatophyta</taxon>
        <taxon>Magnoliopsida</taxon>
        <taxon>eudicotyledons</taxon>
        <taxon>Gunneridae</taxon>
        <taxon>Pentapetalae</taxon>
        <taxon>rosids</taxon>
        <taxon>fabids</taxon>
        <taxon>Cucurbitales</taxon>
        <taxon>Cucurbitaceae</taxon>
        <taxon>Benincaseae</taxon>
        <taxon>Citrullus</taxon>
    </lineage>
</organism>
<sequence length="112" mass="12739">MNQGLKDWLQYDLYLSGDDLCIVQWMRLSREWHSRCRFSGVVSSKFGSILDSFLVLKDQVLSLLYAEIFAIYKRPLFGAKDEVTEGSCLACIQMSLGFHLFVAGADFKLDGD</sequence>